<accession>A0A060USK0</accession>
<evidence type="ECO:0000259" key="13">
    <source>
        <dbReference type="Pfam" id="PF00593"/>
    </source>
</evidence>
<dbReference type="PROSITE" id="PS52016">
    <property type="entry name" value="TONB_DEPENDENT_REC_3"/>
    <property type="match status" value="1"/>
</dbReference>
<keyword evidence="6 11" id="KW-0798">TonB box</keyword>
<dbReference type="Proteomes" id="UP000595420">
    <property type="component" value="Chromosome"/>
</dbReference>
<dbReference type="GO" id="GO:0015344">
    <property type="term" value="F:siderophore uptake transmembrane transporter activity"/>
    <property type="evidence" value="ECO:0007669"/>
    <property type="project" value="TreeGrafter"/>
</dbReference>
<dbReference type="Pfam" id="PF00593">
    <property type="entry name" value="TonB_dep_Rec_b-barrel"/>
    <property type="match status" value="1"/>
</dbReference>
<keyword evidence="20" id="KW-1185">Reference proteome</keyword>
<feature type="domain" description="TonB-dependent receptor-like beta-barrel" evidence="13">
    <location>
        <begin position="350"/>
        <end position="749"/>
    </location>
</feature>
<proteinExistence type="inferred from homology"/>
<dbReference type="Gene3D" id="2.170.130.10">
    <property type="entry name" value="TonB-dependent receptor, plug domain"/>
    <property type="match status" value="1"/>
</dbReference>
<keyword evidence="5" id="KW-0732">Signal</keyword>
<evidence type="ECO:0000259" key="14">
    <source>
        <dbReference type="Pfam" id="PF07715"/>
    </source>
</evidence>
<evidence type="ECO:0000313" key="21">
    <source>
        <dbReference type="Proteomes" id="UP000595420"/>
    </source>
</evidence>
<keyword evidence="7 10" id="KW-0472">Membrane</keyword>
<reference evidence="15" key="1">
    <citation type="submission" date="2014-03" db="EMBL/GenBank/DDBJ databases">
        <authorList>
            <person name="Genoscope - CEA"/>
        </authorList>
    </citation>
    <scope>NUCLEOTIDE SEQUENCE [LARGE SCALE GENOMIC DNA]</scope>
    <source>
        <strain evidence="15">CF27</strain>
    </source>
</reference>
<dbReference type="InterPro" id="IPR012910">
    <property type="entry name" value="Plug_dom"/>
</dbReference>
<reference evidence="15" key="2">
    <citation type="submission" date="2014-07" db="EMBL/GenBank/DDBJ databases">
        <title>Initial genome analysis of the psychrotolerant acidophile Acidithiobacillus ferrivorans CF27: insights into iron and sulfur oxidation pathways and into biofilm formation.</title>
        <authorList>
            <person name="Talla E."/>
            <person name="Hedrich S."/>
            <person name="Mangenot S."/>
            <person name="Ji B."/>
            <person name="Johnson D.B."/>
            <person name="Barbe V."/>
            <person name="Bonnefoy V."/>
        </authorList>
    </citation>
    <scope>NUCLEOTIDE SEQUENCE [LARGE SCALE GENOMIC DNA]</scope>
    <source>
        <strain evidence="15">CF27</strain>
    </source>
</reference>
<dbReference type="EMBL" id="MASQ01000093">
    <property type="protein sequence ID" value="OCB02568.1"/>
    <property type="molecule type" value="Genomic_DNA"/>
</dbReference>
<evidence type="ECO:0000256" key="4">
    <source>
        <dbReference type="ARBA" id="ARBA00022692"/>
    </source>
</evidence>
<gene>
    <name evidence="15" type="ORF">AFERRI_30150</name>
    <name evidence="18" type="ORF">AFERRI_50450</name>
    <name evidence="16" type="ORF">BBC27_12615</name>
    <name evidence="17" type="ORF">H2515_12380</name>
</gene>
<keyword evidence="9 10" id="KW-0998">Cell outer membrane</keyword>
<dbReference type="AlphaFoldDB" id="A0A060USK0"/>
<dbReference type="Proteomes" id="UP000193925">
    <property type="component" value="Chromosome AFERRI"/>
</dbReference>
<evidence type="ECO:0000256" key="3">
    <source>
        <dbReference type="ARBA" id="ARBA00022452"/>
    </source>
</evidence>
<dbReference type="EMBL" id="CP059488">
    <property type="protein sequence ID" value="QQD72196.1"/>
    <property type="molecule type" value="Genomic_DNA"/>
</dbReference>
<dbReference type="Gene3D" id="2.40.170.20">
    <property type="entry name" value="TonB-dependent receptor, beta-barrel domain"/>
    <property type="match status" value="1"/>
</dbReference>
<evidence type="ECO:0000313" key="18">
    <source>
        <dbReference type="EMBL" id="SMH67249.1"/>
    </source>
</evidence>
<name>A0A060USK0_9PROT</name>
<evidence type="ECO:0000256" key="12">
    <source>
        <dbReference type="SAM" id="Phobius"/>
    </source>
</evidence>
<dbReference type="PANTHER" id="PTHR30069">
    <property type="entry name" value="TONB-DEPENDENT OUTER MEMBRANE RECEPTOR"/>
    <property type="match status" value="1"/>
</dbReference>
<reference evidence="16 19" key="3">
    <citation type="submission" date="2016-07" db="EMBL/GenBank/DDBJ databases">
        <title>Draft genome of a psychrotolerant acidophile Acidithiobacillus ferrivorans strain YL15.</title>
        <authorList>
            <person name="Peng T."/>
            <person name="Ma L."/>
            <person name="Nan M."/>
            <person name="An N."/>
            <person name="Wang M."/>
            <person name="Qiu G."/>
            <person name="Zeng W."/>
        </authorList>
    </citation>
    <scope>NUCLEOTIDE SEQUENCE [LARGE SCALE GENOMIC DNA]</scope>
    <source>
        <strain evidence="16 19">YL15</strain>
    </source>
</reference>
<evidence type="ECO:0000313" key="16">
    <source>
        <dbReference type="EMBL" id="OCB02568.1"/>
    </source>
</evidence>
<evidence type="ECO:0000256" key="11">
    <source>
        <dbReference type="RuleBase" id="RU003357"/>
    </source>
</evidence>
<dbReference type="InterPro" id="IPR000531">
    <property type="entry name" value="Beta-barrel_TonB"/>
</dbReference>
<feature type="transmembrane region" description="Helical" evidence="12">
    <location>
        <begin position="21"/>
        <end position="45"/>
    </location>
</feature>
<comment type="similarity">
    <text evidence="10 11">Belongs to the TonB-dependent receptor family.</text>
</comment>
<evidence type="ECO:0000256" key="8">
    <source>
        <dbReference type="ARBA" id="ARBA00023170"/>
    </source>
</evidence>
<keyword evidence="4 10" id="KW-0812">Transmembrane</keyword>
<protein>
    <submittedName>
        <fullName evidence="15">TonB-dependent receptor</fullName>
    </submittedName>
</protein>
<evidence type="ECO:0000256" key="6">
    <source>
        <dbReference type="ARBA" id="ARBA00023077"/>
    </source>
</evidence>
<reference evidence="18 20" key="4">
    <citation type="submission" date="2017-03" db="EMBL/GenBank/DDBJ databases">
        <authorList>
            <person name="Regsiter A."/>
            <person name="William W."/>
        </authorList>
    </citation>
    <scope>NUCLEOTIDE SEQUENCE [LARGE SCALE GENOMIC DNA]</scope>
    <source>
        <strain evidence="18">PRJEB5721</strain>
    </source>
</reference>
<evidence type="ECO:0000256" key="2">
    <source>
        <dbReference type="ARBA" id="ARBA00022448"/>
    </source>
</evidence>
<evidence type="ECO:0000256" key="10">
    <source>
        <dbReference type="PROSITE-ProRule" id="PRU01360"/>
    </source>
</evidence>
<dbReference type="EMBL" id="CCCS020000023">
    <property type="protein sequence ID" value="CDQ09504.1"/>
    <property type="molecule type" value="Genomic_DNA"/>
</dbReference>
<evidence type="ECO:0000256" key="7">
    <source>
        <dbReference type="ARBA" id="ARBA00023136"/>
    </source>
</evidence>
<feature type="domain" description="TonB-dependent receptor plug" evidence="14">
    <location>
        <begin position="78"/>
        <end position="190"/>
    </location>
</feature>
<dbReference type="InterPro" id="IPR039426">
    <property type="entry name" value="TonB-dep_rcpt-like"/>
</dbReference>
<keyword evidence="3 10" id="KW-1134">Transmembrane beta strand</keyword>
<evidence type="ECO:0000313" key="20">
    <source>
        <dbReference type="Proteomes" id="UP000193925"/>
    </source>
</evidence>
<dbReference type="EMBL" id="LT841305">
    <property type="protein sequence ID" value="SMH67249.1"/>
    <property type="molecule type" value="Genomic_DNA"/>
</dbReference>
<keyword evidence="2 10" id="KW-0813">Transport</keyword>
<evidence type="ECO:0000313" key="19">
    <source>
        <dbReference type="Proteomes" id="UP000093129"/>
    </source>
</evidence>
<dbReference type="InterPro" id="IPR037066">
    <property type="entry name" value="Plug_dom_sf"/>
</dbReference>
<reference evidence="17 21" key="5">
    <citation type="submission" date="2020-07" db="EMBL/GenBank/DDBJ databases">
        <title>Complete genome sequence analysis of Acidithiobacillus ferrivorans XJFY6S-08 reveals extreme environmental adaptation to alpine acid mine drainage.</title>
        <authorList>
            <person name="Yan L."/>
            <person name="Ni Y."/>
        </authorList>
    </citation>
    <scope>NUCLEOTIDE SEQUENCE [LARGE SCALE GENOMIC DNA]</scope>
    <source>
        <strain evidence="17 21">XJFY6S-08</strain>
    </source>
</reference>
<sequence>MKIRQGNKIFISRRAEAVVSTMAPAILYAAVVAAVSVSATTFSYADGAGVVASTESQNPSGAVTEVGSVKKVAPPEKAVTSVSKKTVTHASPAQNFQSVLKHVPGMNVISQGPGNLSATDNEFTYQGFTSAQMASNFDGVPIINTFRGGAGGTGDNHAFTPLTMGQISTVKVYSGANQPSQNGINSLGGTISYEPALPTSKYYLDVDASGGKYGYRGGNYTTGFAVNSGALPGTGTEMLFKYSYTHAPSFMNNIFAKINSYYFALVQPYNNGLSQLKLIAVYNNESARQPSLVPLTLLAQNGRSYQPPLDVASSSTNTHALNVILSWKSILNNYMLAKTKVFIQQQAANRTSFTNAAYYNHNYYGYATYDGYPVGTNLEPWAAYPSVNNSYNPVALFGSGAAGTQFHNYIDNIQSIGFLPSMTFFAPHNTIELGAMVDYSQDHSAEYWYGSSPVPNVDGYNNAWNEHDSRNYNYVYLQDNINLLNGALHIYPGVKYNIVSTGCDDVTGYYYSYGGHVNNTYYFWEPSLGFSYTPIHNVNLYFSVGKTNKVPNISAFYSAIGTTPTPAPISVQPEGDISYDAGVRYTSDVVSGNLSVFRRNFNNIFSEYYNPATGMTYEYNNGNALYQGVTLDLGVPIKDHVSLFGSYNYTSAKYSTLSTGVNGTAYPGEYRPYIPMYTATTGIRYEHGGLYAALTGHFVGRQYMATNKGQTIGVTLPSYDTLDFTTSYEVPIKSTYVKSVKFSLYADNILDNNYLVYAEQVTKPFSYYRGQAGAPVFVGSNVSVRFQ</sequence>
<dbReference type="SUPFAM" id="SSF56935">
    <property type="entry name" value="Porins"/>
    <property type="match status" value="1"/>
</dbReference>
<evidence type="ECO:0000313" key="17">
    <source>
        <dbReference type="EMBL" id="QQD72196.1"/>
    </source>
</evidence>
<dbReference type="Pfam" id="PF07715">
    <property type="entry name" value="Plug"/>
    <property type="match status" value="1"/>
</dbReference>
<evidence type="ECO:0000256" key="1">
    <source>
        <dbReference type="ARBA" id="ARBA00004571"/>
    </source>
</evidence>
<dbReference type="InterPro" id="IPR036942">
    <property type="entry name" value="Beta-barrel_TonB_sf"/>
</dbReference>
<dbReference type="GO" id="GO:0009279">
    <property type="term" value="C:cell outer membrane"/>
    <property type="evidence" value="ECO:0007669"/>
    <property type="project" value="UniProtKB-SubCell"/>
</dbReference>
<evidence type="ECO:0000313" key="15">
    <source>
        <dbReference type="EMBL" id="CDQ09504.1"/>
    </source>
</evidence>
<evidence type="ECO:0000256" key="9">
    <source>
        <dbReference type="ARBA" id="ARBA00023237"/>
    </source>
</evidence>
<keyword evidence="8 15" id="KW-0675">Receptor</keyword>
<organism evidence="15">
    <name type="scientific">Acidithiobacillus ferrivorans</name>
    <dbReference type="NCBI Taxonomy" id="160808"/>
    <lineage>
        <taxon>Bacteria</taxon>
        <taxon>Pseudomonadati</taxon>
        <taxon>Pseudomonadota</taxon>
        <taxon>Acidithiobacillia</taxon>
        <taxon>Acidithiobacillales</taxon>
        <taxon>Acidithiobacillaceae</taxon>
        <taxon>Acidithiobacillus</taxon>
    </lineage>
</organism>
<keyword evidence="12" id="KW-1133">Transmembrane helix</keyword>
<dbReference type="PANTHER" id="PTHR30069:SF29">
    <property type="entry name" value="HEMOGLOBIN AND HEMOGLOBIN-HAPTOGLOBIN-BINDING PROTEIN 1-RELATED"/>
    <property type="match status" value="1"/>
</dbReference>
<dbReference type="GO" id="GO:0044718">
    <property type="term" value="P:siderophore transmembrane transport"/>
    <property type="evidence" value="ECO:0007669"/>
    <property type="project" value="TreeGrafter"/>
</dbReference>
<comment type="subcellular location">
    <subcellularLocation>
        <location evidence="1 10">Cell outer membrane</location>
        <topology evidence="1 10">Multi-pass membrane protein</topology>
    </subcellularLocation>
</comment>
<evidence type="ECO:0000256" key="5">
    <source>
        <dbReference type="ARBA" id="ARBA00022729"/>
    </source>
</evidence>
<dbReference type="RefSeq" id="WP_065413520.1">
    <property type="nucleotide sequence ID" value="NZ_CCCS020000023.1"/>
</dbReference>
<dbReference type="Proteomes" id="UP000093129">
    <property type="component" value="Unassembled WGS sequence"/>
</dbReference>